<sequence length="277" mass="30465">MFEHFYIIGALVTTVLLQVYIFLCCEEEAGSSLKRDSILALLLFDIHVFRRYLETNYVMHYTEHARMHVLAYVFGLSYYVAAPLTLAPAFLLSMPTLEGVYTEFKSGNSLASVDARIAAAISAPHPERARLYAGLALYVLASLLQLSSHRRLGRLGREAEVRFHQSGVQQQLFPGGPGGAKGGKAPPMYIGPAPEPTDLYVPPTGGLFERVSCPHYLAEILIYVALAVVLRGTEGSLLILGWVVLNLLLAAAANHKWYLATFPDYPKGRKALIPGIF</sequence>
<dbReference type="PANTHER" id="PTHR14624">
    <property type="entry name" value="DFG10 PROTEIN"/>
    <property type="match status" value="1"/>
</dbReference>
<comment type="caution">
    <text evidence="7">The sequence shown here is derived from an EMBL/GenBank/DDBJ whole genome shotgun (WGS) entry which is preliminary data.</text>
</comment>
<proteinExistence type="predicted"/>
<dbReference type="InterPro" id="IPR039698">
    <property type="entry name" value="Dfg10/SRD5A3"/>
</dbReference>
<dbReference type="OrthoDB" id="541710at2759"/>
<dbReference type="GO" id="GO:0006488">
    <property type="term" value="P:dolichol-linked oligosaccharide biosynthetic process"/>
    <property type="evidence" value="ECO:0007669"/>
    <property type="project" value="InterPro"/>
</dbReference>
<dbReference type="Pfam" id="PF02544">
    <property type="entry name" value="Steroid_dh"/>
    <property type="match status" value="1"/>
</dbReference>
<evidence type="ECO:0000313" key="8">
    <source>
        <dbReference type="Proteomes" id="UP000612055"/>
    </source>
</evidence>
<reference evidence="7" key="1">
    <citation type="journal article" date="2020" name="bioRxiv">
        <title>Comparative genomics of Chlamydomonas.</title>
        <authorList>
            <person name="Craig R.J."/>
            <person name="Hasan A.R."/>
            <person name="Ness R.W."/>
            <person name="Keightley P.D."/>
        </authorList>
    </citation>
    <scope>NUCLEOTIDE SEQUENCE</scope>
    <source>
        <strain evidence="7">CCAP 11/70</strain>
    </source>
</reference>
<dbReference type="GO" id="GO:0016095">
    <property type="term" value="P:polyprenol catabolic process"/>
    <property type="evidence" value="ECO:0007669"/>
    <property type="project" value="TreeGrafter"/>
</dbReference>
<dbReference type="InterPro" id="IPR001104">
    <property type="entry name" value="3-oxo-5_a-steroid_4-DH_C"/>
</dbReference>
<dbReference type="GO" id="GO:0003865">
    <property type="term" value="F:3-oxo-5-alpha-steroid 4-dehydrogenase activity"/>
    <property type="evidence" value="ECO:0007669"/>
    <property type="project" value="TreeGrafter"/>
</dbReference>
<accession>A0A835Y785</accession>
<comment type="subcellular location">
    <subcellularLocation>
        <location evidence="1">Endomembrane system</location>
        <topology evidence="1">Multi-pass membrane protein</topology>
    </subcellularLocation>
</comment>
<evidence type="ECO:0000313" key="7">
    <source>
        <dbReference type="EMBL" id="KAG2497341.1"/>
    </source>
</evidence>
<organism evidence="7 8">
    <name type="scientific">Edaphochlamys debaryana</name>
    <dbReference type="NCBI Taxonomy" id="47281"/>
    <lineage>
        <taxon>Eukaryota</taxon>
        <taxon>Viridiplantae</taxon>
        <taxon>Chlorophyta</taxon>
        <taxon>core chlorophytes</taxon>
        <taxon>Chlorophyceae</taxon>
        <taxon>CS clade</taxon>
        <taxon>Chlamydomonadales</taxon>
        <taxon>Chlamydomonadales incertae sedis</taxon>
        <taxon>Edaphochlamys</taxon>
    </lineage>
</organism>
<evidence type="ECO:0000256" key="2">
    <source>
        <dbReference type="ARBA" id="ARBA00022692"/>
    </source>
</evidence>
<keyword evidence="8" id="KW-1185">Reference proteome</keyword>
<dbReference type="PANTHER" id="PTHR14624:SF0">
    <property type="entry name" value="POLYPRENOL REDUCTASE"/>
    <property type="match status" value="1"/>
</dbReference>
<dbReference type="EMBL" id="JAEHOE010000014">
    <property type="protein sequence ID" value="KAG2497341.1"/>
    <property type="molecule type" value="Genomic_DNA"/>
</dbReference>
<evidence type="ECO:0000256" key="4">
    <source>
        <dbReference type="ARBA" id="ARBA00023136"/>
    </source>
</evidence>
<dbReference type="GO" id="GO:0005783">
    <property type="term" value="C:endoplasmic reticulum"/>
    <property type="evidence" value="ECO:0007669"/>
    <property type="project" value="TreeGrafter"/>
</dbReference>
<feature type="transmembrane region" description="Helical" evidence="5">
    <location>
        <begin position="6"/>
        <end position="25"/>
    </location>
</feature>
<protein>
    <recommendedName>
        <fullName evidence="6">3-oxo-5-alpha-steroid 4-dehydrogenase C-terminal domain-containing protein</fullName>
    </recommendedName>
</protein>
<feature type="domain" description="3-oxo-5-alpha-steroid 4-dehydrogenase C-terminal" evidence="6">
    <location>
        <begin position="200"/>
        <end position="277"/>
    </location>
</feature>
<evidence type="ECO:0000256" key="1">
    <source>
        <dbReference type="ARBA" id="ARBA00004127"/>
    </source>
</evidence>
<dbReference type="AlphaFoldDB" id="A0A835Y785"/>
<evidence type="ECO:0000259" key="6">
    <source>
        <dbReference type="Pfam" id="PF02544"/>
    </source>
</evidence>
<dbReference type="UniPathway" id="UPA00378"/>
<gene>
    <name evidence="7" type="ORF">HYH03_004502</name>
</gene>
<evidence type="ECO:0000256" key="3">
    <source>
        <dbReference type="ARBA" id="ARBA00022989"/>
    </source>
</evidence>
<keyword evidence="4 5" id="KW-0472">Membrane</keyword>
<dbReference type="Proteomes" id="UP000612055">
    <property type="component" value="Unassembled WGS sequence"/>
</dbReference>
<feature type="transmembrane region" description="Helical" evidence="5">
    <location>
        <begin position="69"/>
        <end position="91"/>
    </location>
</feature>
<name>A0A835Y785_9CHLO</name>
<keyword evidence="2 5" id="KW-0812">Transmembrane</keyword>
<dbReference type="PROSITE" id="PS50244">
    <property type="entry name" value="S5A_REDUCTASE"/>
    <property type="match status" value="1"/>
</dbReference>
<keyword evidence="3 5" id="KW-1133">Transmembrane helix</keyword>
<evidence type="ECO:0000256" key="5">
    <source>
        <dbReference type="SAM" id="Phobius"/>
    </source>
</evidence>